<evidence type="ECO:0000256" key="6">
    <source>
        <dbReference type="SAM" id="MobiDB-lite"/>
    </source>
</evidence>
<dbReference type="GO" id="GO:1990904">
    <property type="term" value="C:ribonucleoprotein complex"/>
    <property type="evidence" value="ECO:0007669"/>
    <property type="project" value="UniProtKB-KW"/>
</dbReference>
<feature type="region of interest" description="Disordered" evidence="6">
    <location>
        <begin position="1"/>
        <end position="61"/>
    </location>
</feature>
<comment type="similarity">
    <text evidence="1">Belongs to the eukaryotic ribosomal protein eL31 family.</text>
</comment>
<dbReference type="SUPFAM" id="SSF54575">
    <property type="entry name" value="Ribosomal protein L31e"/>
    <property type="match status" value="1"/>
</dbReference>
<gene>
    <name evidence="7" type="ORF">D1868_02975</name>
</gene>
<feature type="compositionally biased region" description="Low complexity" evidence="6">
    <location>
        <begin position="10"/>
        <end position="37"/>
    </location>
</feature>
<accession>A0A650CMY6</accession>
<dbReference type="OrthoDB" id="36822at2157"/>
<dbReference type="Proteomes" id="UP000423396">
    <property type="component" value="Chromosome"/>
</dbReference>
<dbReference type="SMART" id="SM01380">
    <property type="entry name" value="Ribosomal_L31e"/>
    <property type="match status" value="1"/>
</dbReference>
<dbReference type="GO" id="GO:0003735">
    <property type="term" value="F:structural constituent of ribosome"/>
    <property type="evidence" value="ECO:0007669"/>
    <property type="project" value="InterPro"/>
</dbReference>
<evidence type="ECO:0000256" key="2">
    <source>
        <dbReference type="ARBA" id="ARBA00022980"/>
    </source>
</evidence>
<organism evidence="7 8">
    <name type="scientific">Stygiolobus azoricus</name>
    <dbReference type="NCBI Taxonomy" id="41675"/>
    <lineage>
        <taxon>Archaea</taxon>
        <taxon>Thermoproteota</taxon>
        <taxon>Thermoprotei</taxon>
        <taxon>Sulfolobales</taxon>
        <taxon>Sulfolobaceae</taxon>
        <taxon>Stygiolobus</taxon>
    </lineage>
</organism>
<evidence type="ECO:0000256" key="4">
    <source>
        <dbReference type="ARBA" id="ARBA00035230"/>
    </source>
</evidence>
<sequence length="144" mass="17048">MSEQNKQEVQEVQNQQTSTQQQVEQQPQKQTEVNQEAQQEKKSEKREQKTAEKKRAKKEKDNFEMVVNFRRAFMGRRTVRTRRALNMIRNIVKRHFDAERVIIDPILARAVSTNGKDKIVRKVRINVRKVGEKIYLVTLALKSE</sequence>
<dbReference type="InterPro" id="IPR000054">
    <property type="entry name" value="Ribosomal_eL31"/>
</dbReference>
<dbReference type="AlphaFoldDB" id="A0A650CMY6"/>
<feature type="compositionally biased region" description="Basic and acidic residues" evidence="6">
    <location>
        <begin position="38"/>
        <end position="61"/>
    </location>
</feature>
<dbReference type="EMBL" id="CP045483">
    <property type="protein sequence ID" value="QGR19045.1"/>
    <property type="molecule type" value="Genomic_DNA"/>
</dbReference>
<evidence type="ECO:0000313" key="8">
    <source>
        <dbReference type="Proteomes" id="UP000423396"/>
    </source>
</evidence>
<dbReference type="Gene3D" id="3.10.440.10">
    <property type="match status" value="1"/>
</dbReference>
<keyword evidence="8" id="KW-1185">Reference proteome</keyword>
<evidence type="ECO:0000313" key="7">
    <source>
        <dbReference type="EMBL" id="QGR19045.1"/>
    </source>
</evidence>
<dbReference type="GO" id="GO:0006412">
    <property type="term" value="P:translation"/>
    <property type="evidence" value="ECO:0007669"/>
    <property type="project" value="InterPro"/>
</dbReference>
<proteinExistence type="inferred from homology"/>
<evidence type="ECO:0000256" key="5">
    <source>
        <dbReference type="ARBA" id="ARBA00035378"/>
    </source>
</evidence>
<evidence type="ECO:0000256" key="3">
    <source>
        <dbReference type="ARBA" id="ARBA00023274"/>
    </source>
</evidence>
<dbReference type="InterPro" id="IPR023621">
    <property type="entry name" value="Ribosomal_eL31_dom_sf"/>
</dbReference>
<name>A0A650CMY6_9CREN</name>
<protein>
    <recommendedName>
        <fullName evidence="4">Large ribosomal subunit protein eL31</fullName>
    </recommendedName>
    <alternativeName>
        <fullName evidence="5">50S ribosomal protein L31e</fullName>
    </alternativeName>
</protein>
<keyword evidence="2 7" id="KW-0689">Ribosomal protein</keyword>
<dbReference type="KEGG" id="sazo:D1868_02975"/>
<evidence type="ECO:0000256" key="1">
    <source>
        <dbReference type="ARBA" id="ARBA00010808"/>
    </source>
</evidence>
<dbReference type="NCBIfam" id="NF002258">
    <property type="entry name" value="PRK01192.1-1"/>
    <property type="match status" value="1"/>
</dbReference>
<dbReference type="GO" id="GO:0005840">
    <property type="term" value="C:ribosome"/>
    <property type="evidence" value="ECO:0007669"/>
    <property type="project" value="UniProtKB-KW"/>
</dbReference>
<keyword evidence="3" id="KW-0687">Ribonucleoprotein</keyword>
<reference evidence="7 8" key="1">
    <citation type="submission" date="2019-10" db="EMBL/GenBank/DDBJ databases">
        <title>Genome Sequences from Six Type Strain Members of the Archaeal Family Sulfolobaceae: Acidianus ambivalens, Acidianus infernus, Metallosphaera prunae, Stygiolobus azoricus, Sulfolobus metallicus, and Sulfurisphaera ohwakuensis.</title>
        <authorList>
            <person name="Counts J.A."/>
            <person name="Kelly R.M."/>
        </authorList>
    </citation>
    <scope>NUCLEOTIDE SEQUENCE [LARGE SCALE GENOMIC DNA]</scope>
    <source>
        <strain evidence="7 8">FC6</strain>
    </source>
</reference>